<proteinExistence type="inferred from homology"/>
<protein>
    <recommendedName>
        <fullName evidence="12">Phosphatidylserine decarboxylase proenzyme 1, mitochondrial</fullName>
        <ecNumber evidence="12">4.1.1.65</ecNumber>
    </recommendedName>
    <component>
        <recommendedName>
            <fullName evidence="12">Phosphatidylserine decarboxylase 1 beta chain</fullName>
        </recommendedName>
    </component>
    <component>
        <recommendedName>
            <fullName evidence="12">Phosphatidylserine decarboxylase 1 alpha chain</fullName>
        </recommendedName>
    </component>
</protein>
<keyword evidence="11 12" id="KW-0670">Pyruvate</keyword>
<dbReference type="InParanoid" id="C5DCY4"/>
<accession>C5DCY4</accession>
<dbReference type="KEGG" id="lth:KLTH0B06798g"/>
<evidence type="ECO:0000256" key="10">
    <source>
        <dbReference type="ARBA" id="ARBA00023264"/>
    </source>
</evidence>
<feature type="topological domain" description="Mitochondrial matrix" evidence="12">
    <location>
        <begin position="1"/>
        <end position="66"/>
    </location>
</feature>
<evidence type="ECO:0000256" key="12">
    <source>
        <dbReference type="HAMAP-Rule" id="MF_03208"/>
    </source>
</evidence>
<evidence type="ECO:0000256" key="3">
    <source>
        <dbReference type="ARBA" id="ARBA00022692"/>
    </source>
</evidence>
<keyword evidence="2 12" id="KW-0444">Lipid biosynthesis</keyword>
<keyword evidence="8 12" id="KW-0594">Phospholipid biosynthesis</keyword>
<feature type="active site" description="Charge relay system; for autoendoproteolytic cleavage activity" evidence="12">
    <location>
        <position position="468"/>
    </location>
</feature>
<feature type="chain" id="PRO_5023294388" description="Phosphatidylserine decarboxylase 1 alpha chain" evidence="12">
    <location>
        <begin position="468"/>
        <end position="512"/>
    </location>
</feature>
<keyword evidence="15" id="KW-1185">Reference proteome</keyword>
<dbReference type="GO" id="GO:0016540">
    <property type="term" value="P:protein autoprocessing"/>
    <property type="evidence" value="ECO:0007669"/>
    <property type="project" value="UniProtKB-UniRule"/>
</dbReference>
<dbReference type="OMA" id="HSPASWV"/>
<dbReference type="FunCoup" id="C5DCY4">
    <property type="interactions" value="524"/>
</dbReference>
<keyword evidence="12" id="KW-0999">Mitochondrion inner membrane</keyword>
<evidence type="ECO:0000256" key="9">
    <source>
        <dbReference type="ARBA" id="ARBA00023239"/>
    </source>
</evidence>
<evidence type="ECO:0000256" key="8">
    <source>
        <dbReference type="ARBA" id="ARBA00023209"/>
    </source>
</evidence>
<keyword evidence="12" id="KW-0865">Zymogen</keyword>
<dbReference type="GeneID" id="8290922"/>
<organism evidence="14 15">
    <name type="scientific">Lachancea thermotolerans (strain ATCC 56472 / CBS 6340 / NRRL Y-8284)</name>
    <name type="common">Yeast</name>
    <name type="synonym">Kluyveromyces thermotolerans</name>
    <dbReference type="NCBI Taxonomy" id="559295"/>
    <lineage>
        <taxon>Eukaryota</taxon>
        <taxon>Fungi</taxon>
        <taxon>Dikarya</taxon>
        <taxon>Ascomycota</taxon>
        <taxon>Saccharomycotina</taxon>
        <taxon>Saccharomycetes</taxon>
        <taxon>Saccharomycetales</taxon>
        <taxon>Saccharomycetaceae</taxon>
        <taxon>Lachancea</taxon>
    </lineage>
</organism>
<comment type="pathway">
    <text evidence="12">Phospholipid metabolism; phosphatidylethanolamine biosynthesis; phosphatidylethanolamine from CDP-diacylglycerol: step 2/2.</text>
</comment>
<dbReference type="GO" id="GO:0004609">
    <property type="term" value="F:phosphatidylserine decarboxylase activity"/>
    <property type="evidence" value="ECO:0007669"/>
    <property type="project" value="UniProtKB-UniRule"/>
</dbReference>
<feature type="modified residue" description="Pyruvic acid (Ser); by autocatalysis" evidence="12">
    <location>
        <position position="468"/>
    </location>
</feature>
<gene>
    <name evidence="12" type="primary">PSD1</name>
    <name evidence="14" type="ordered locus">KLTH0B06798g</name>
</gene>
<feature type="active site" description="Schiff-base intermediate with substrate; via pyruvic acid; for decarboxylase activity" evidence="12">
    <location>
        <position position="468"/>
    </location>
</feature>
<dbReference type="EMBL" id="CU928166">
    <property type="protein sequence ID" value="CAR21645.1"/>
    <property type="molecule type" value="Genomic_DNA"/>
</dbReference>
<dbReference type="eggNOG" id="KOG2420">
    <property type="taxonomic scope" value="Eukaryota"/>
</dbReference>
<evidence type="ECO:0000256" key="11">
    <source>
        <dbReference type="ARBA" id="ARBA00023317"/>
    </source>
</evidence>
<dbReference type="NCBIfam" id="TIGR00163">
    <property type="entry name" value="PS_decarb"/>
    <property type="match status" value="1"/>
</dbReference>
<feature type="chain" id="PRO_5023294389" description="Phosphatidylserine decarboxylase 1 beta chain" evidence="12">
    <location>
        <begin position="1"/>
        <end position="467"/>
    </location>
</feature>
<dbReference type="InterPro" id="IPR003817">
    <property type="entry name" value="PS_Dcarbxylase"/>
</dbReference>
<keyword evidence="5 12" id="KW-1133">Transmembrane helix</keyword>
<dbReference type="InterPro" id="IPR033177">
    <property type="entry name" value="PSD-B"/>
</dbReference>
<dbReference type="Proteomes" id="UP000002036">
    <property type="component" value="Chromosome B"/>
</dbReference>
<comment type="subunit">
    <text evidence="12">Heterodimer of a large membrane-associated beta subunit and a small pyruvoyl-containing alpha subunit.</text>
</comment>
<dbReference type="GO" id="GO:0006646">
    <property type="term" value="P:phosphatidylethanolamine biosynthetic process"/>
    <property type="evidence" value="ECO:0007669"/>
    <property type="project" value="UniProtKB-UniRule"/>
</dbReference>
<dbReference type="HOGENOM" id="CLU_029061_1_0_1"/>
<evidence type="ECO:0000256" key="1">
    <source>
        <dbReference type="ARBA" id="ARBA00005189"/>
    </source>
</evidence>
<dbReference type="PANTHER" id="PTHR10067:SF6">
    <property type="entry name" value="PHOSPHATIDYLSERINE DECARBOXYLASE PROENZYME, MITOCHONDRIAL"/>
    <property type="match status" value="1"/>
</dbReference>
<comment type="subcellular location">
    <molecule>Phosphatidylserine decarboxylase 1 alpha chain</molecule>
    <subcellularLocation>
        <location evidence="12">Mitochondrion inner membrane</location>
        <topology evidence="12">Peripheral membrane protein</topology>
        <orientation evidence="12">Intermembrane side</orientation>
    </subcellularLocation>
    <text evidence="12">Anchored to the mitochondrial inner membrane through its interaction with the integral membrane beta chain.</text>
</comment>
<comment type="cofactor">
    <cofactor evidence="12">
        <name>pyruvate</name>
        <dbReference type="ChEBI" id="CHEBI:15361"/>
    </cofactor>
    <text evidence="12">Binds 1 pyruvoyl group covalently per subunit.</text>
</comment>
<keyword evidence="12" id="KW-0496">Mitochondrion</keyword>
<keyword evidence="4 12" id="KW-0210">Decarboxylase</keyword>
<dbReference type="Pfam" id="PF02666">
    <property type="entry name" value="PS_Dcarbxylase"/>
    <property type="match status" value="2"/>
</dbReference>
<feature type="active site" description="Charge relay system; for autoendoproteolytic cleavage activity" evidence="12">
    <location>
        <position position="353"/>
    </location>
</feature>
<dbReference type="OrthoDB" id="4330at2759"/>
<dbReference type="PANTHER" id="PTHR10067">
    <property type="entry name" value="PHOSPHATIDYLSERINE DECARBOXYLASE"/>
    <property type="match status" value="1"/>
</dbReference>
<evidence type="ECO:0000256" key="13">
    <source>
        <dbReference type="SAM" id="Phobius"/>
    </source>
</evidence>
<feature type="site" description="Cleavage (non-hydrolytic); by autocatalysis" evidence="12">
    <location>
        <begin position="467"/>
        <end position="468"/>
    </location>
</feature>
<dbReference type="UniPathway" id="UPA00558">
    <property type="reaction ID" value="UER00616"/>
</dbReference>
<feature type="active site" description="Charge relay system; for autoendoproteolytic cleavage activity" evidence="12">
    <location>
        <position position="204"/>
    </location>
</feature>
<feature type="topological domain" description="Mitochondrial intermembrane" evidence="12">
    <location>
        <begin position="86"/>
        <end position="512"/>
    </location>
</feature>
<keyword evidence="9 12" id="KW-0456">Lyase</keyword>
<name>C5DCY4_LACTC</name>
<sequence>MMNVKLGIMKGGTGMKSRLGMYKLGGAAGTRIRNRTASLWNRRFYSSRANHMLRISGYDRQVVVKLVVVTGVTLVLGSLLLNFAEREPEADEGHEGDEVDENGARKRGPKIKIFNNNWLFFWYSTLPLNAMSRLWGQVNSLTLPVWMRPWSFKLYAAMFGANLDEMEDPVLEHYQNLSEFFYRGIRPETRPVAPGDDVVVCPSDGKVLQLGVIDAHTGDIEQVKGMTYSVREFLGTHAHPQMTRSESHDSIKNSATADKDHIEFARINNIPYTFNDMIGETPGEDSSHLQKIKYTSEGDKSLPDASPSRPKIMKLLSQLSTHYISKMSDMKPENNKLFFAVIYLAPGDYHHYHSPVNWVCKLRRHFPGELFSVAPYFQRNFPNLFILNERVALLGHWKYGFFSMTPVGATNVGSIKLNFDKELVTNEKRNRRTKPHTCYEATYENTSSILGGVPLVKGEEMGGFMLGSTVVLCFEAPSDFNFDIKVGQAVKMGQPLGKTSQTAQESLGDGQE</sequence>
<comment type="subcellular location">
    <molecule>Phosphatidylserine decarboxylase 1 beta chain</molecule>
    <subcellularLocation>
        <location evidence="12">Mitochondrion inner membrane</location>
        <topology evidence="12">Single-pass membrane protein</topology>
        <orientation evidence="12">Intermembrane side</orientation>
    </subcellularLocation>
</comment>
<dbReference type="RefSeq" id="XP_002552083.1">
    <property type="nucleotide sequence ID" value="XM_002552037.1"/>
</dbReference>
<keyword evidence="3 12" id="KW-0812">Transmembrane</keyword>
<comment type="similarity">
    <text evidence="12">Belongs to the phosphatidylserine decarboxylase family. PSD-B subfamily. Eukaryotic type I sub-subfamily.</text>
</comment>
<evidence type="ECO:0000256" key="4">
    <source>
        <dbReference type="ARBA" id="ARBA00022793"/>
    </source>
</evidence>
<comment type="catalytic activity">
    <reaction evidence="12">
        <text>a 1,2-diacyl-sn-glycero-3-phospho-L-serine + H(+) = a 1,2-diacyl-sn-glycero-3-phosphoethanolamine + CO2</text>
        <dbReference type="Rhea" id="RHEA:20828"/>
        <dbReference type="ChEBI" id="CHEBI:15378"/>
        <dbReference type="ChEBI" id="CHEBI:16526"/>
        <dbReference type="ChEBI" id="CHEBI:57262"/>
        <dbReference type="ChEBI" id="CHEBI:64612"/>
        <dbReference type="EC" id="4.1.1.65"/>
    </reaction>
</comment>
<comment type="PTM">
    <text evidence="12">Is synthesized initially as an inactive proenzyme. Formation of the active enzyme involves a self-maturation process in which the active site pyruvoyl group is generated from an internal serine residue via an autocatalytic post-translational modification. Two non-identical subunits are generated from the proenzyme in this reaction, and the pyruvate is formed at the N-terminus of the alpha chain, which is derived from the carboxyl end of the proenzyme. The autoendoproteolytic cleavage occurs by a canonical serine protease mechanism, in which the side chain hydroxyl group of the serine supplies its oxygen atom to form the C-terminus of the beta chain, while the remainder of the serine residue undergoes an oxidative deamination to produce ammonia and the pyruvoyl prosthetic group on the alpha chain. During this reaction, the Ser that is part of the protease active site of the proenzyme becomes the pyruvoyl prosthetic group, which constitutes an essential element of the active site of the mature decarboxylase.</text>
</comment>
<evidence type="ECO:0000256" key="6">
    <source>
        <dbReference type="ARBA" id="ARBA00023098"/>
    </source>
</evidence>
<dbReference type="STRING" id="559295.C5DCY4"/>
<keyword evidence="6 12" id="KW-0443">Lipid metabolism</keyword>
<keyword evidence="10 12" id="KW-1208">Phospholipid metabolism</keyword>
<evidence type="ECO:0000313" key="15">
    <source>
        <dbReference type="Proteomes" id="UP000002036"/>
    </source>
</evidence>
<keyword evidence="7 12" id="KW-0472">Membrane</keyword>
<dbReference type="GO" id="GO:0005743">
    <property type="term" value="C:mitochondrial inner membrane"/>
    <property type="evidence" value="ECO:0007669"/>
    <property type="project" value="UniProtKB-SubCell"/>
</dbReference>
<dbReference type="InterPro" id="IPR033661">
    <property type="entry name" value="PSD_type1_euk"/>
</dbReference>
<comment type="function">
    <text evidence="12">Catalyzes the formation of phosphatidylethanolamine (PtdEtn) from phosphatidylserine (PtdSer). Plays a central role in phospholipid metabolism and in the interorganelle trafficking of phosphatidylserine.</text>
</comment>
<evidence type="ECO:0000256" key="7">
    <source>
        <dbReference type="ARBA" id="ARBA00023136"/>
    </source>
</evidence>
<dbReference type="EC" id="4.1.1.65" evidence="12"/>
<evidence type="ECO:0000256" key="2">
    <source>
        <dbReference type="ARBA" id="ARBA00022516"/>
    </source>
</evidence>
<dbReference type="HAMAP" id="MF_03208">
    <property type="entry name" value="PS_decarb_PSD_B_type1_euk"/>
    <property type="match status" value="1"/>
</dbReference>
<evidence type="ECO:0000313" key="14">
    <source>
        <dbReference type="EMBL" id="CAR21645.1"/>
    </source>
</evidence>
<comment type="pathway">
    <text evidence="1">Lipid metabolism.</text>
</comment>
<evidence type="ECO:0000256" key="5">
    <source>
        <dbReference type="ARBA" id="ARBA00022989"/>
    </source>
</evidence>
<feature type="transmembrane region" description="Helical" evidence="13">
    <location>
        <begin position="62"/>
        <end position="81"/>
    </location>
</feature>
<dbReference type="AlphaFoldDB" id="C5DCY4"/>
<reference evidence="14 15" key="1">
    <citation type="journal article" date="2009" name="Genome Res.">
        <title>Comparative genomics of protoploid Saccharomycetaceae.</title>
        <authorList>
            <consortium name="The Genolevures Consortium"/>
            <person name="Souciet J.-L."/>
            <person name="Dujon B."/>
            <person name="Gaillardin C."/>
            <person name="Johnston M."/>
            <person name="Baret P.V."/>
            <person name="Cliften P."/>
            <person name="Sherman D.J."/>
            <person name="Weissenbach J."/>
            <person name="Westhof E."/>
            <person name="Wincker P."/>
            <person name="Jubin C."/>
            <person name="Poulain J."/>
            <person name="Barbe V."/>
            <person name="Segurens B."/>
            <person name="Artiguenave F."/>
            <person name="Anthouard V."/>
            <person name="Vacherie B."/>
            <person name="Val M.-E."/>
            <person name="Fulton R.S."/>
            <person name="Minx P."/>
            <person name="Wilson R."/>
            <person name="Durrens P."/>
            <person name="Jean G."/>
            <person name="Marck C."/>
            <person name="Martin T."/>
            <person name="Nikolski M."/>
            <person name="Rolland T."/>
            <person name="Seret M.-L."/>
            <person name="Casaregola S."/>
            <person name="Despons L."/>
            <person name="Fairhead C."/>
            <person name="Fischer G."/>
            <person name="Lafontaine I."/>
            <person name="Leh V."/>
            <person name="Lemaire M."/>
            <person name="de Montigny J."/>
            <person name="Neuveglise C."/>
            <person name="Thierry A."/>
            <person name="Blanc-Lenfle I."/>
            <person name="Bleykasten C."/>
            <person name="Diffels J."/>
            <person name="Fritsch E."/>
            <person name="Frangeul L."/>
            <person name="Goeffon A."/>
            <person name="Jauniaux N."/>
            <person name="Kachouri-Lafond R."/>
            <person name="Payen C."/>
            <person name="Potier S."/>
            <person name="Pribylova L."/>
            <person name="Ozanne C."/>
            <person name="Richard G.-F."/>
            <person name="Sacerdot C."/>
            <person name="Straub M.-L."/>
            <person name="Talla E."/>
        </authorList>
    </citation>
    <scope>NUCLEOTIDE SEQUENCE [LARGE SCALE GENOMIC DNA]</scope>
    <source>
        <strain evidence="15">ATCC 56472 / CBS 6340 / NRRL Y-8284</strain>
    </source>
</reference>